<dbReference type="eggNOG" id="COG1553">
    <property type="taxonomic scope" value="Bacteria"/>
</dbReference>
<sequence length="116" mass="12812">MAEFLFVLHTDDNEKATRCFQFSKIAHDKGHKVNIFLVDNGVEWAVKGKNGTIKTTTGDCVADYLPYLEEKSVSTGVCTPCAQGRNLNEETFLSNMNLDTGGNLIDMAATARVFNF</sequence>
<gene>
    <name evidence="1" type="ordered locus">UWK_01122</name>
</gene>
<protein>
    <submittedName>
        <fullName evidence="1">Putative peroxiredoxin</fullName>
    </submittedName>
</protein>
<evidence type="ECO:0000313" key="2">
    <source>
        <dbReference type="Proteomes" id="UP000011721"/>
    </source>
</evidence>
<dbReference type="KEGG" id="dsf:UWK_01122"/>
<dbReference type="SUPFAM" id="SSF75169">
    <property type="entry name" value="DsrEFH-like"/>
    <property type="match status" value="1"/>
</dbReference>
<dbReference type="InterPro" id="IPR003787">
    <property type="entry name" value="Sulphur_relay_DsrE/F-like"/>
</dbReference>
<dbReference type="Gene3D" id="3.40.1260.10">
    <property type="entry name" value="DsrEFH-like"/>
    <property type="match status" value="1"/>
</dbReference>
<dbReference type="HOGENOM" id="CLU_139144_3_1_7"/>
<dbReference type="AlphaFoldDB" id="M1PD52"/>
<organism evidence="1 2">
    <name type="scientific">Desulfocapsa sulfexigens (strain DSM 10523 / SB164P1)</name>
    <dbReference type="NCBI Taxonomy" id="1167006"/>
    <lineage>
        <taxon>Bacteria</taxon>
        <taxon>Pseudomonadati</taxon>
        <taxon>Thermodesulfobacteriota</taxon>
        <taxon>Desulfobulbia</taxon>
        <taxon>Desulfobulbales</taxon>
        <taxon>Desulfocapsaceae</taxon>
        <taxon>Desulfocapsa</taxon>
    </lineage>
</organism>
<dbReference type="InterPro" id="IPR027396">
    <property type="entry name" value="DsrEFH-like"/>
</dbReference>
<dbReference type="OrthoDB" id="9812053at2"/>
<evidence type="ECO:0000313" key="1">
    <source>
        <dbReference type="EMBL" id="AGF77690.1"/>
    </source>
</evidence>
<reference evidence="2" key="1">
    <citation type="journal article" date="2013" name="Stand. Genomic Sci.">
        <title>Complete genome sequence of Desulfocapsa sulfexigens, a marine deltaproteobacterium specialized in disproportionating inorganic sulfur compounds.</title>
        <authorList>
            <person name="Finster K.W."/>
            <person name="Kjeldsen K.U."/>
            <person name="Kube M."/>
            <person name="Reinhardt R."/>
            <person name="Mussmann M."/>
            <person name="Amann R."/>
            <person name="Schreiber L."/>
        </authorList>
    </citation>
    <scope>NUCLEOTIDE SEQUENCE [LARGE SCALE GENOMIC DNA]</scope>
    <source>
        <strain evidence="2">DSM 10523 / SB164P1</strain>
    </source>
</reference>
<accession>M1PD52</accession>
<keyword evidence="2" id="KW-1185">Reference proteome</keyword>
<dbReference type="STRING" id="1167006.UWK_01122"/>
<proteinExistence type="predicted"/>
<dbReference type="Proteomes" id="UP000011721">
    <property type="component" value="Chromosome"/>
</dbReference>
<dbReference type="EMBL" id="CP003985">
    <property type="protein sequence ID" value="AGF77690.1"/>
    <property type="molecule type" value="Genomic_DNA"/>
</dbReference>
<name>M1PD52_DESSD</name>
<dbReference type="RefSeq" id="WP_015403384.1">
    <property type="nucleotide sequence ID" value="NC_020304.1"/>
</dbReference>
<dbReference type="Pfam" id="PF02635">
    <property type="entry name" value="DsrE"/>
    <property type="match status" value="1"/>
</dbReference>